<comment type="caution">
    <text evidence="6">The sequence shown here is derived from an EMBL/GenBank/DDBJ whole genome shotgun (WGS) entry which is preliminary data.</text>
</comment>
<dbReference type="Gene3D" id="2.60.120.10">
    <property type="entry name" value="Jelly Rolls"/>
    <property type="match status" value="1"/>
</dbReference>
<dbReference type="InterPro" id="IPR003313">
    <property type="entry name" value="AraC-bd"/>
</dbReference>
<dbReference type="AlphaFoldDB" id="A0A4U1DAS9"/>
<dbReference type="InterPro" id="IPR009057">
    <property type="entry name" value="Homeodomain-like_sf"/>
</dbReference>
<proteinExistence type="predicted"/>
<dbReference type="Pfam" id="PF12833">
    <property type="entry name" value="HTH_18"/>
    <property type="match status" value="1"/>
</dbReference>
<dbReference type="InterPro" id="IPR020449">
    <property type="entry name" value="Tscrpt_reg_AraC-type_HTH"/>
</dbReference>
<dbReference type="GO" id="GO:0003700">
    <property type="term" value="F:DNA-binding transcription factor activity"/>
    <property type="evidence" value="ECO:0007669"/>
    <property type="project" value="InterPro"/>
</dbReference>
<dbReference type="InterPro" id="IPR018060">
    <property type="entry name" value="HTH_AraC"/>
</dbReference>
<sequence length="321" mass="38272">MNQALLEELMKLTEEEQEILSLRKEVKKELYTSQTAFVIESEKFLSKDKMIELRKHTRFINFPMHRHDYIEINYVFHGKLKQKVGNERICLKQGELLFLNQHIYHEIEASSEEDIIINFIVQPKFFEFIFSYLSTDNIVSNFLINSLYDHTQNGQYLYFKISEVNEIQEIIQKMIEEIMNPSLLSDSTIKLYAGLLMIELIKNSNLLEQNNENSNQHFIVVETMKYVDEHYQNATLYELSKMLHLPHYTLSKQIKNATNFTFKELLQEKRLNKARHLLMESEIPIMEIVETVGYDNISYFYRIFKSKFGLTPKKLREQIVI</sequence>
<organism evidence="6 7">
    <name type="scientific">Robertmurraya kyonggiensis</name>
    <dbReference type="NCBI Taxonomy" id="1037680"/>
    <lineage>
        <taxon>Bacteria</taxon>
        <taxon>Bacillati</taxon>
        <taxon>Bacillota</taxon>
        <taxon>Bacilli</taxon>
        <taxon>Bacillales</taxon>
        <taxon>Bacillaceae</taxon>
        <taxon>Robertmurraya</taxon>
    </lineage>
</organism>
<feature type="domain" description="HTH araC/xylS-type" evidence="5">
    <location>
        <begin position="221"/>
        <end position="318"/>
    </location>
</feature>
<name>A0A4U1DAS9_9BACI</name>
<keyword evidence="3" id="KW-0804">Transcription</keyword>
<dbReference type="InterPro" id="IPR037923">
    <property type="entry name" value="HTH-like"/>
</dbReference>
<accession>A0A4U1DAS9</accession>
<dbReference type="PANTHER" id="PTHR43280">
    <property type="entry name" value="ARAC-FAMILY TRANSCRIPTIONAL REGULATOR"/>
    <property type="match status" value="1"/>
</dbReference>
<gene>
    <name evidence="6" type="ORF">FA727_06255</name>
</gene>
<evidence type="ECO:0000256" key="1">
    <source>
        <dbReference type="ARBA" id="ARBA00023015"/>
    </source>
</evidence>
<dbReference type="PRINTS" id="PR00032">
    <property type="entry name" value="HTHARAC"/>
</dbReference>
<keyword evidence="7" id="KW-1185">Reference proteome</keyword>
<dbReference type="Gene3D" id="1.10.10.60">
    <property type="entry name" value="Homeodomain-like"/>
    <property type="match status" value="2"/>
</dbReference>
<dbReference type="InterPro" id="IPR014710">
    <property type="entry name" value="RmlC-like_jellyroll"/>
</dbReference>
<dbReference type="EMBL" id="SWBM01000001">
    <property type="protein sequence ID" value="TKC19143.1"/>
    <property type="molecule type" value="Genomic_DNA"/>
</dbReference>
<dbReference type="GO" id="GO:0043565">
    <property type="term" value="F:sequence-specific DNA binding"/>
    <property type="evidence" value="ECO:0007669"/>
    <property type="project" value="InterPro"/>
</dbReference>
<keyword evidence="4" id="KW-0175">Coiled coil</keyword>
<protein>
    <submittedName>
        <fullName evidence="6">Helix-turn-helix domain-containing protein</fullName>
    </submittedName>
</protein>
<evidence type="ECO:0000259" key="5">
    <source>
        <dbReference type="PROSITE" id="PS01124"/>
    </source>
</evidence>
<evidence type="ECO:0000313" key="7">
    <source>
        <dbReference type="Proteomes" id="UP000307756"/>
    </source>
</evidence>
<evidence type="ECO:0000256" key="4">
    <source>
        <dbReference type="SAM" id="Coils"/>
    </source>
</evidence>
<keyword evidence="1" id="KW-0805">Transcription regulation</keyword>
<dbReference type="SUPFAM" id="SSF51215">
    <property type="entry name" value="Regulatory protein AraC"/>
    <property type="match status" value="1"/>
</dbReference>
<dbReference type="OrthoDB" id="9816335at2"/>
<dbReference type="SMART" id="SM00342">
    <property type="entry name" value="HTH_ARAC"/>
    <property type="match status" value="1"/>
</dbReference>
<evidence type="ECO:0000313" key="6">
    <source>
        <dbReference type="EMBL" id="TKC19143.1"/>
    </source>
</evidence>
<dbReference type="RefSeq" id="WP_136830000.1">
    <property type="nucleotide sequence ID" value="NZ_SWBM01000001.1"/>
</dbReference>
<feature type="coiled-coil region" evidence="4">
    <location>
        <begin position="2"/>
        <end position="29"/>
    </location>
</feature>
<dbReference type="SUPFAM" id="SSF46689">
    <property type="entry name" value="Homeodomain-like"/>
    <property type="match status" value="1"/>
</dbReference>
<keyword evidence="2" id="KW-0238">DNA-binding</keyword>
<evidence type="ECO:0000256" key="3">
    <source>
        <dbReference type="ARBA" id="ARBA00023163"/>
    </source>
</evidence>
<dbReference type="PROSITE" id="PS01124">
    <property type="entry name" value="HTH_ARAC_FAMILY_2"/>
    <property type="match status" value="1"/>
</dbReference>
<dbReference type="Proteomes" id="UP000307756">
    <property type="component" value="Unassembled WGS sequence"/>
</dbReference>
<dbReference type="Pfam" id="PF02311">
    <property type="entry name" value="AraC_binding"/>
    <property type="match status" value="1"/>
</dbReference>
<dbReference type="PANTHER" id="PTHR43280:SF28">
    <property type="entry name" value="HTH-TYPE TRANSCRIPTIONAL ACTIVATOR RHAS"/>
    <property type="match status" value="1"/>
</dbReference>
<reference evidence="6 7" key="1">
    <citation type="journal article" date="2011" name="J. Microbiol.">
        <title>Bacillus kyonggiensis sp. nov., isolated from soil of a lettuce field.</title>
        <authorList>
            <person name="Dong K."/>
            <person name="Lee S."/>
        </authorList>
    </citation>
    <scope>NUCLEOTIDE SEQUENCE [LARGE SCALE GENOMIC DNA]</scope>
    <source>
        <strain evidence="6 7">NB22</strain>
    </source>
</reference>
<evidence type="ECO:0000256" key="2">
    <source>
        <dbReference type="ARBA" id="ARBA00023125"/>
    </source>
</evidence>